<accession>A0A1Y1QQW8</accession>
<feature type="region of interest" description="Disordered" evidence="1">
    <location>
        <begin position="81"/>
        <end position="118"/>
    </location>
</feature>
<feature type="compositionally biased region" description="Basic and acidic residues" evidence="1">
    <location>
        <begin position="83"/>
        <end position="94"/>
    </location>
</feature>
<feature type="signal peptide" evidence="2">
    <location>
        <begin position="1"/>
        <end position="21"/>
    </location>
</feature>
<evidence type="ECO:0008006" key="5">
    <source>
        <dbReference type="Google" id="ProtNLM"/>
    </source>
</evidence>
<protein>
    <recommendedName>
        <fullName evidence="5">Zinc resistance-associated protein</fullName>
    </recommendedName>
</protein>
<organism evidence="3 4">
    <name type="scientific">Thiothrix lacustris</name>
    <dbReference type="NCBI Taxonomy" id="525917"/>
    <lineage>
        <taxon>Bacteria</taxon>
        <taxon>Pseudomonadati</taxon>
        <taxon>Pseudomonadota</taxon>
        <taxon>Gammaproteobacteria</taxon>
        <taxon>Thiotrichales</taxon>
        <taxon>Thiotrichaceae</taxon>
        <taxon>Thiothrix</taxon>
    </lineage>
</organism>
<sequence>MKKALIITSLVALLGTSVAMADYGFGGGKGMDRLKTSLGLSDTQSAQVDSIMQEQQARMQALRDETNQRIQALLTPEQAAKFQEMEQQRGERKGNRMGGFQGNMQPQAAPAAGNWGGF</sequence>
<evidence type="ECO:0000313" key="4">
    <source>
        <dbReference type="Proteomes" id="UP000192491"/>
    </source>
</evidence>
<dbReference type="EMBL" id="MTEJ01000082">
    <property type="protein sequence ID" value="OQX11703.1"/>
    <property type="molecule type" value="Genomic_DNA"/>
</dbReference>
<evidence type="ECO:0000256" key="2">
    <source>
        <dbReference type="SAM" id="SignalP"/>
    </source>
</evidence>
<gene>
    <name evidence="3" type="ORF">BWK73_16850</name>
</gene>
<dbReference type="STRING" id="1123401.GCA_000621325_02544"/>
<comment type="caution">
    <text evidence="3">The sequence shown here is derived from an EMBL/GenBank/DDBJ whole genome shotgun (WGS) entry which is preliminary data.</text>
</comment>
<dbReference type="AlphaFoldDB" id="A0A1Y1QQW8"/>
<evidence type="ECO:0000313" key="3">
    <source>
        <dbReference type="EMBL" id="OQX11703.1"/>
    </source>
</evidence>
<feature type="chain" id="PRO_5012056103" description="Zinc resistance-associated protein" evidence="2">
    <location>
        <begin position="22"/>
        <end position="118"/>
    </location>
</feature>
<dbReference type="Proteomes" id="UP000192491">
    <property type="component" value="Unassembled WGS sequence"/>
</dbReference>
<proteinExistence type="predicted"/>
<dbReference type="Gene3D" id="1.20.120.1490">
    <property type="match status" value="1"/>
</dbReference>
<keyword evidence="2" id="KW-0732">Signal</keyword>
<name>A0A1Y1QQW8_9GAMM</name>
<reference evidence="3 4" key="1">
    <citation type="submission" date="2017-01" db="EMBL/GenBank/DDBJ databases">
        <title>Novel large sulfur bacteria in the metagenomes of groundwater-fed chemosynthetic microbial mats in the Lake Huron basin.</title>
        <authorList>
            <person name="Sharrar A.M."/>
            <person name="Flood B.E."/>
            <person name="Bailey J.V."/>
            <person name="Jones D.S."/>
            <person name="Biddanda B."/>
            <person name="Ruberg S.A."/>
            <person name="Marcus D.N."/>
            <person name="Dick G.J."/>
        </authorList>
    </citation>
    <scope>NUCLEOTIDE SEQUENCE [LARGE SCALE GENOMIC DNA]</scope>
    <source>
        <strain evidence="3">A8</strain>
    </source>
</reference>
<evidence type="ECO:0000256" key="1">
    <source>
        <dbReference type="SAM" id="MobiDB-lite"/>
    </source>
</evidence>